<feature type="domain" description="ABC-2 type transporter transmembrane" evidence="7">
    <location>
        <begin position="523"/>
        <end position="715"/>
    </location>
</feature>
<dbReference type="OrthoDB" id="9811483at2"/>
<gene>
    <name evidence="8" type="ORF">D9X91_03760</name>
</gene>
<dbReference type="EMBL" id="RCVZ01000002">
    <property type="protein sequence ID" value="RLQ97276.1"/>
    <property type="molecule type" value="Genomic_DNA"/>
</dbReference>
<accession>A0A3L7K2J0</accession>
<evidence type="ECO:0000256" key="4">
    <source>
        <dbReference type="ARBA" id="ARBA00023136"/>
    </source>
</evidence>
<dbReference type="NCBIfam" id="TIGR03061">
    <property type="entry name" value="pip_yhgE_Nterm"/>
    <property type="match status" value="1"/>
</dbReference>
<feature type="transmembrane region" description="Helical" evidence="6">
    <location>
        <begin position="642"/>
        <end position="661"/>
    </location>
</feature>
<dbReference type="InterPro" id="IPR017500">
    <property type="entry name" value="Phage_infect_YhgE_N"/>
</dbReference>
<evidence type="ECO:0000256" key="3">
    <source>
        <dbReference type="ARBA" id="ARBA00022989"/>
    </source>
</evidence>
<dbReference type="PANTHER" id="PTHR43077:SF5">
    <property type="entry name" value="PHAGE INFECTION PROTEIN"/>
    <property type="match status" value="1"/>
</dbReference>
<dbReference type="InterPro" id="IPR023908">
    <property type="entry name" value="xxxLxxG_rpt"/>
</dbReference>
<sequence>MKKSMFSAEWKAIFTKPKFLISMIAILFIPIMYSGVYLWAFWDPYSHLDRLPVAVVNEDKGAAFEGDDLQLGKDLVDNLKDNDKFEFHFVNKENGYQGLEREKYYMLVEIPSDFSEHATTLLEDHPEKLQLKYVPNQGYNFISSQIGESAMKDIKASLSKEVTKTYAEKIFEKIQELGDGFSKASDGSEKLANGAIKLSDGASQLKNNLEKLASKSIEFENGVSKLKAGTDEVAKGSTDLSSGLGKLVDGHQQLVQGAKASQAGADKLANGASQTEAGVKKADDSMGKIIDGTGQLTDGAASLSDNLKKFQTGADAAANGAQDLNDGINSLQQQLEPMLPSLPEPQKTQLQEAMKKLSDGSQSLADGTKNLDGSAGQLSEGASTISSKLNSLNAGQKQLKNGLDQLAQGSSQLANGANSLSAGQDKLIGGMETFDQKLREAKSGSDQLAQGANQLAGGMNDLSSGSNKMTDGTQKLADGSADLSSGTDDLKKGSEELHDKLADGAEKANSVHSDDQTYDMMGEPVKVKKDGINKVPNYGTGFAPYFISLSLFVGALMLSIIFPMREPAGNPKNGFSWFIGKFGVIGIVGILQSVIVDIVLLNWLNLKVESVPFFFLTTIATSLTFIAIIQFLVTVLDNPGRFLGVIILILQLTTSAGTYPLETIPKMLQPIHYLLPMSYTVQAFKAVISSGDYDFMWTNIYMLGVYFIGFLLLTMIYFVIKFIRVQRKNPSQEAAA</sequence>
<dbReference type="Gene3D" id="1.10.287.950">
    <property type="entry name" value="Methyl-accepting chemotaxis protein"/>
    <property type="match status" value="2"/>
</dbReference>
<name>A0A3L7K2J0_9BACI</name>
<dbReference type="PANTHER" id="PTHR43077">
    <property type="entry name" value="TRANSPORT PERMEASE YVFS-RELATED"/>
    <property type="match status" value="1"/>
</dbReference>
<evidence type="ECO:0000313" key="8">
    <source>
        <dbReference type="EMBL" id="RLQ97276.1"/>
    </source>
</evidence>
<dbReference type="Proteomes" id="UP000276770">
    <property type="component" value="Unassembled WGS sequence"/>
</dbReference>
<dbReference type="InterPro" id="IPR051328">
    <property type="entry name" value="T7SS_ABC-Transporter"/>
</dbReference>
<feature type="region of interest" description="Disordered" evidence="5">
    <location>
        <begin position="355"/>
        <end position="379"/>
    </location>
</feature>
<keyword evidence="9" id="KW-1185">Reference proteome</keyword>
<dbReference type="Gene3D" id="3.40.1710.10">
    <property type="entry name" value="abc type-2 transporter like domain"/>
    <property type="match status" value="1"/>
</dbReference>
<feature type="transmembrane region" description="Helical" evidence="6">
    <location>
        <begin position="613"/>
        <end position="635"/>
    </location>
</feature>
<dbReference type="AlphaFoldDB" id="A0A3L7K2J0"/>
<keyword evidence="3 6" id="KW-1133">Transmembrane helix</keyword>
<feature type="transmembrane region" description="Helical" evidence="6">
    <location>
        <begin position="700"/>
        <end position="720"/>
    </location>
</feature>
<feature type="transmembrane region" description="Helical" evidence="6">
    <location>
        <begin position="20"/>
        <end position="42"/>
    </location>
</feature>
<reference evidence="8 9" key="1">
    <citation type="submission" date="2018-10" db="EMBL/GenBank/DDBJ databases">
        <title>Falsibacillus sp. genome draft.</title>
        <authorList>
            <person name="Shi S."/>
        </authorList>
    </citation>
    <scope>NUCLEOTIDE SEQUENCE [LARGE SCALE GENOMIC DNA]</scope>
    <source>
        <strain evidence="8 9">GY 10110</strain>
    </source>
</reference>
<evidence type="ECO:0000256" key="2">
    <source>
        <dbReference type="ARBA" id="ARBA00022692"/>
    </source>
</evidence>
<evidence type="ECO:0000313" key="9">
    <source>
        <dbReference type="Proteomes" id="UP000276770"/>
    </source>
</evidence>
<dbReference type="GO" id="GO:0140359">
    <property type="term" value="F:ABC-type transporter activity"/>
    <property type="evidence" value="ECO:0007669"/>
    <property type="project" value="InterPro"/>
</dbReference>
<feature type="domain" description="ABC-2 type transporter transmembrane" evidence="7">
    <location>
        <begin position="23"/>
        <end position="170"/>
    </location>
</feature>
<comment type="caution">
    <text evidence="8">The sequence shown here is derived from an EMBL/GenBank/DDBJ whole genome shotgun (WGS) entry which is preliminary data.</text>
</comment>
<feature type="compositionally biased region" description="Polar residues" evidence="5">
    <location>
        <begin position="461"/>
        <end position="473"/>
    </location>
</feature>
<keyword evidence="2 6" id="KW-0812">Transmembrane</keyword>
<feature type="transmembrane region" description="Helical" evidence="6">
    <location>
        <begin position="574"/>
        <end position="601"/>
    </location>
</feature>
<evidence type="ECO:0000256" key="6">
    <source>
        <dbReference type="SAM" id="Phobius"/>
    </source>
</evidence>
<proteinExistence type="predicted"/>
<dbReference type="RefSeq" id="WP_121679226.1">
    <property type="nucleotide sequence ID" value="NZ_RCVZ01000002.1"/>
</dbReference>
<protein>
    <submittedName>
        <fullName evidence="8">YhgE/Pip domain-containing protein</fullName>
    </submittedName>
</protein>
<dbReference type="GO" id="GO:0016020">
    <property type="term" value="C:membrane"/>
    <property type="evidence" value="ECO:0007669"/>
    <property type="project" value="UniProtKB-SubCell"/>
</dbReference>
<organism evidence="8 9">
    <name type="scientific">Falsibacillus albus</name>
    <dbReference type="NCBI Taxonomy" id="2478915"/>
    <lineage>
        <taxon>Bacteria</taxon>
        <taxon>Bacillati</taxon>
        <taxon>Bacillota</taxon>
        <taxon>Bacilli</taxon>
        <taxon>Bacillales</taxon>
        <taxon>Bacillaceae</taxon>
        <taxon>Falsibacillus</taxon>
    </lineage>
</organism>
<dbReference type="NCBIfam" id="TIGR03062">
    <property type="entry name" value="pip_yhgE_Cterm"/>
    <property type="match status" value="1"/>
</dbReference>
<dbReference type="NCBIfam" id="TIGR03057">
    <property type="entry name" value="xxxLxxG_by_4"/>
    <property type="match status" value="7"/>
</dbReference>
<feature type="region of interest" description="Disordered" evidence="5">
    <location>
        <begin position="455"/>
        <end position="492"/>
    </location>
</feature>
<dbReference type="Pfam" id="PF12698">
    <property type="entry name" value="ABC2_membrane_3"/>
    <property type="match status" value="2"/>
</dbReference>
<evidence type="ECO:0000256" key="5">
    <source>
        <dbReference type="SAM" id="MobiDB-lite"/>
    </source>
</evidence>
<dbReference type="InterPro" id="IPR017501">
    <property type="entry name" value="Phage_infect_YhgE_C"/>
</dbReference>
<comment type="subcellular location">
    <subcellularLocation>
        <location evidence="1">Membrane</location>
        <topology evidence="1">Multi-pass membrane protein</topology>
    </subcellularLocation>
</comment>
<dbReference type="InterPro" id="IPR013525">
    <property type="entry name" value="ABC2_TM"/>
</dbReference>
<evidence type="ECO:0000259" key="7">
    <source>
        <dbReference type="Pfam" id="PF12698"/>
    </source>
</evidence>
<evidence type="ECO:0000256" key="1">
    <source>
        <dbReference type="ARBA" id="ARBA00004141"/>
    </source>
</evidence>
<feature type="transmembrane region" description="Helical" evidence="6">
    <location>
        <begin position="542"/>
        <end position="562"/>
    </location>
</feature>
<dbReference type="SUPFAM" id="SSF58104">
    <property type="entry name" value="Methyl-accepting chemotaxis protein (MCP) signaling domain"/>
    <property type="match status" value="1"/>
</dbReference>
<keyword evidence="4 6" id="KW-0472">Membrane</keyword>